<evidence type="ECO:0000313" key="2">
    <source>
        <dbReference type="EMBL" id="KIR21393.1"/>
    </source>
</evidence>
<comment type="caution">
    <text evidence="2">The sequence shown here is derived from an EMBL/GenBank/DDBJ whole genome shotgun (WGS) entry which is preliminary data.</text>
</comment>
<dbReference type="EMBL" id="JXCQ01000027">
    <property type="protein sequence ID" value="KIR21393.1"/>
    <property type="molecule type" value="Genomic_DNA"/>
</dbReference>
<keyword evidence="1" id="KW-0732">Signal</keyword>
<sequence length="159" mass="17182">MSVMQSLCAGLAFFAITACSTSPSPKNSGANDIQVAAQRLVGQPAERAFEVFGAPDQGMGPSSYGSGGFYAWNRIQTRVTPEKVFIQTGVEYVGQQERWVGIGGRGLNGIMPVSSEPIYRKVGYEENRIVIDYFCSITLLTDGKDVITDVSVVNCNDKK</sequence>
<dbReference type="PATRIC" id="fig|294.125.peg.3296"/>
<accession>A0A0D0SH45</accession>
<organism evidence="2 3">
    <name type="scientific">Pseudomonas fluorescens</name>
    <dbReference type="NCBI Taxonomy" id="294"/>
    <lineage>
        <taxon>Bacteria</taxon>
        <taxon>Pseudomonadati</taxon>
        <taxon>Pseudomonadota</taxon>
        <taxon>Gammaproteobacteria</taxon>
        <taxon>Pseudomonadales</taxon>
        <taxon>Pseudomonadaceae</taxon>
        <taxon>Pseudomonas</taxon>
    </lineage>
</organism>
<name>A0A0D0SH45_PSEFL</name>
<protein>
    <recommendedName>
        <fullName evidence="4">Lipoprotein</fullName>
    </recommendedName>
</protein>
<reference evidence="2 3" key="1">
    <citation type="submission" date="2015-01" db="EMBL/GenBank/DDBJ databases">
        <title>Genome sequence of the beneficial rhizobacterium Pseudomonas fluorescens 2-79.</title>
        <authorList>
            <person name="Thuermer A."/>
            <person name="Daniel R."/>
        </authorList>
    </citation>
    <scope>NUCLEOTIDE SEQUENCE [LARGE SCALE GENOMIC DNA]</scope>
    <source>
        <strain evidence="2 3">2-79</strain>
    </source>
</reference>
<evidence type="ECO:0000256" key="1">
    <source>
        <dbReference type="SAM" id="SignalP"/>
    </source>
</evidence>
<evidence type="ECO:0000313" key="3">
    <source>
        <dbReference type="Proteomes" id="UP000032210"/>
    </source>
</evidence>
<proteinExistence type="predicted"/>
<evidence type="ECO:0008006" key="4">
    <source>
        <dbReference type="Google" id="ProtNLM"/>
    </source>
</evidence>
<feature type="signal peptide" evidence="1">
    <location>
        <begin position="1"/>
        <end position="20"/>
    </location>
</feature>
<gene>
    <name evidence="2" type="ORF">PFLU3_32140</name>
</gene>
<dbReference type="Proteomes" id="UP000032210">
    <property type="component" value="Unassembled WGS sequence"/>
</dbReference>
<dbReference type="AlphaFoldDB" id="A0A0D0SH45"/>
<feature type="chain" id="PRO_5002221256" description="Lipoprotein" evidence="1">
    <location>
        <begin position="21"/>
        <end position="159"/>
    </location>
</feature>
<dbReference type="RefSeq" id="WP_043049591.1">
    <property type="nucleotide sequence ID" value="NZ_JXCQ01000027.1"/>
</dbReference>